<dbReference type="Pfam" id="PF16977">
    <property type="entry name" value="ApeC"/>
    <property type="match status" value="1"/>
</dbReference>
<dbReference type="Pfam" id="PF13927">
    <property type="entry name" value="Ig_3"/>
    <property type="match status" value="1"/>
</dbReference>
<evidence type="ECO:0000313" key="3">
    <source>
        <dbReference type="Proteomes" id="UP001249851"/>
    </source>
</evidence>
<dbReference type="CDD" id="cd00096">
    <property type="entry name" value="Ig"/>
    <property type="match status" value="1"/>
</dbReference>
<dbReference type="Proteomes" id="UP001249851">
    <property type="component" value="Unassembled WGS sequence"/>
</dbReference>
<dbReference type="PANTHER" id="PTHR19324:SF33">
    <property type="entry name" value="MUCIN-5AC"/>
    <property type="match status" value="1"/>
</dbReference>
<feature type="domain" description="Ig-like" evidence="1">
    <location>
        <begin position="27"/>
        <end position="118"/>
    </location>
</feature>
<dbReference type="SUPFAM" id="SSF48726">
    <property type="entry name" value="Immunoglobulin"/>
    <property type="match status" value="1"/>
</dbReference>
<accession>A0AAD9QZL7</accession>
<protein>
    <recommendedName>
        <fullName evidence="1">Ig-like domain-containing protein</fullName>
    </recommendedName>
</protein>
<comment type="caution">
    <text evidence="2">The sequence shown here is derived from an EMBL/GenBank/DDBJ whole genome shotgun (WGS) entry which is preliminary data.</text>
</comment>
<sequence>MRFRLSEFCALTIGYIFLIPGATCFKPGVNPVKRYIITSRGSNVTLVCLGSSVNPLDSLPEWKLNGRKIKNSARVRAIEQWFPDARGNFSLHITNVSEKDVGIYTCAVSVATFEKTVAAEGFIKLKLYSSLRWPRGTYALPMAVTGCPKLRRIIWSEGYLRQNTEDTSPLNNWSRPMHLKGLKKNNEITQHFCVKNKRAGHRDWPKGKYCIYKKGKCPIGFSEGWIKWDDEDTKNSNLASGERPDGTYREDTLLYFCCRSDGSADTPIELPMRLPFFLLKHASKCQAVMGMRVIEEWLFWDCEDKENKNRWSGELPESLLAKDIKLFFCYYFQM</sequence>
<organism evidence="2 3">
    <name type="scientific">Acropora cervicornis</name>
    <name type="common">Staghorn coral</name>
    <dbReference type="NCBI Taxonomy" id="6130"/>
    <lineage>
        <taxon>Eukaryota</taxon>
        <taxon>Metazoa</taxon>
        <taxon>Cnidaria</taxon>
        <taxon>Anthozoa</taxon>
        <taxon>Hexacorallia</taxon>
        <taxon>Scleractinia</taxon>
        <taxon>Astrocoeniina</taxon>
        <taxon>Acroporidae</taxon>
        <taxon>Acropora</taxon>
    </lineage>
</organism>
<dbReference type="PANTHER" id="PTHR19324">
    <property type="entry name" value="PERFORIN-LIKE PROTEIN 1"/>
    <property type="match status" value="1"/>
</dbReference>
<dbReference type="SMART" id="SM00409">
    <property type="entry name" value="IG"/>
    <property type="match status" value="1"/>
</dbReference>
<dbReference type="AlphaFoldDB" id="A0AAD9QZL7"/>
<reference evidence="2" key="2">
    <citation type="journal article" date="2023" name="Science">
        <title>Genomic signatures of disease resistance in endangered staghorn corals.</title>
        <authorList>
            <person name="Vollmer S.V."/>
            <person name="Selwyn J.D."/>
            <person name="Despard B.A."/>
            <person name="Roesel C.L."/>
        </authorList>
    </citation>
    <scope>NUCLEOTIDE SEQUENCE</scope>
    <source>
        <strain evidence="2">K2</strain>
    </source>
</reference>
<proteinExistence type="predicted"/>
<evidence type="ECO:0000259" key="1">
    <source>
        <dbReference type="PROSITE" id="PS50835"/>
    </source>
</evidence>
<keyword evidence="3" id="KW-1185">Reference proteome</keyword>
<dbReference type="InterPro" id="IPR013783">
    <property type="entry name" value="Ig-like_fold"/>
</dbReference>
<name>A0AAD9QZL7_ACRCE</name>
<dbReference type="InterPro" id="IPR007110">
    <property type="entry name" value="Ig-like_dom"/>
</dbReference>
<dbReference type="InterPro" id="IPR003599">
    <property type="entry name" value="Ig_sub"/>
</dbReference>
<dbReference type="PROSITE" id="PS50835">
    <property type="entry name" value="IG_LIKE"/>
    <property type="match status" value="1"/>
</dbReference>
<dbReference type="EMBL" id="JARQWQ010000008">
    <property type="protein sequence ID" value="KAK2570330.1"/>
    <property type="molecule type" value="Genomic_DNA"/>
</dbReference>
<evidence type="ECO:0000313" key="2">
    <source>
        <dbReference type="EMBL" id="KAK2570330.1"/>
    </source>
</evidence>
<dbReference type="InterPro" id="IPR036179">
    <property type="entry name" value="Ig-like_dom_sf"/>
</dbReference>
<reference evidence="2" key="1">
    <citation type="journal article" date="2023" name="G3 (Bethesda)">
        <title>Whole genome assembly and annotation of the endangered Caribbean coral Acropora cervicornis.</title>
        <authorList>
            <person name="Selwyn J.D."/>
            <person name="Vollmer S.V."/>
        </authorList>
    </citation>
    <scope>NUCLEOTIDE SEQUENCE</scope>
    <source>
        <strain evidence="2">K2</strain>
    </source>
</reference>
<dbReference type="Gene3D" id="2.60.40.10">
    <property type="entry name" value="Immunoglobulins"/>
    <property type="match status" value="1"/>
</dbReference>
<dbReference type="InterPro" id="IPR031569">
    <property type="entry name" value="ApeC"/>
</dbReference>
<gene>
    <name evidence="2" type="ORF">P5673_005120</name>
</gene>